<dbReference type="OrthoDB" id="5295336at2"/>
<dbReference type="Pfam" id="PF02021">
    <property type="entry name" value="UPF0102"/>
    <property type="match status" value="1"/>
</dbReference>
<dbReference type="InterPro" id="IPR011856">
    <property type="entry name" value="tRNA_endonuc-like_dom_sf"/>
</dbReference>
<dbReference type="Gene3D" id="3.40.1350.10">
    <property type="match status" value="1"/>
</dbReference>
<keyword evidence="3" id="KW-1185">Reference proteome</keyword>
<organism evidence="2 3">
    <name type="scientific">Fluviispira sanaruensis</name>
    <dbReference type="NCBI Taxonomy" id="2493639"/>
    <lineage>
        <taxon>Bacteria</taxon>
        <taxon>Pseudomonadati</taxon>
        <taxon>Bdellovibrionota</taxon>
        <taxon>Oligoflexia</taxon>
        <taxon>Silvanigrellales</taxon>
        <taxon>Silvanigrellaceae</taxon>
        <taxon>Fluviispira</taxon>
    </lineage>
</organism>
<dbReference type="AlphaFoldDB" id="A0A4V0P2T9"/>
<evidence type="ECO:0000256" key="1">
    <source>
        <dbReference type="ARBA" id="ARBA00006738"/>
    </source>
</evidence>
<name>A0A4V0P2T9_FLUSA</name>
<evidence type="ECO:0000313" key="3">
    <source>
        <dbReference type="Proteomes" id="UP000291236"/>
    </source>
</evidence>
<dbReference type="InterPro" id="IPR003509">
    <property type="entry name" value="UPF0102_YraN-like"/>
</dbReference>
<comment type="similarity">
    <text evidence="1">Belongs to the UPF0102 family.</text>
</comment>
<dbReference type="GO" id="GO:0003676">
    <property type="term" value="F:nucleic acid binding"/>
    <property type="evidence" value="ECO:0007669"/>
    <property type="project" value="InterPro"/>
</dbReference>
<protein>
    <submittedName>
        <fullName evidence="2">Uncharacterized protein</fullName>
    </submittedName>
</protein>
<dbReference type="EMBL" id="AP019368">
    <property type="protein sequence ID" value="BBH54387.1"/>
    <property type="molecule type" value="Genomic_DNA"/>
</dbReference>
<dbReference type="KEGG" id="sbf:JCM31447_28510"/>
<dbReference type="Proteomes" id="UP000291236">
    <property type="component" value="Chromosome"/>
</dbReference>
<sequence length="166" mass="20004">MKDTKYRKRLGEWGETQVDIWLEKHQWIPIQKNLKLKRGEIDRIYSSNKEGKDNHLCFAEIKTNTITSYKTLFEIFSEIGIKKYIKSHQIRNLRYFSENLFLRYQAKIYIRIFIILKIKFKFNKSCLLNLNSSIKICFICDEFIILSIEPEFTNLNIKKNILEVLI</sequence>
<accession>A0A4V0P2T9</accession>
<proteinExistence type="inferred from homology"/>
<reference evidence="2 3" key="1">
    <citation type="submission" date="2018-12" db="EMBL/GenBank/DDBJ databases">
        <title>Rubrispira sanarue gen. nov., sp., nov., a member of the order Silvanigrellales, isolated from a brackish lake in Hamamatsu Japan.</title>
        <authorList>
            <person name="Maejima Y."/>
            <person name="Iino T."/>
            <person name="Muraguchi Y."/>
            <person name="Fukuda K."/>
            <person name="Nojiri H."/>
            <person name="Ohkuma M."/>
            <person name="Moriuchi R."/>
            <person name="Dohra H."/>
            <person name="Kimbara K."/>
            <person name="Shintani M."/>
        </authorList>
    </citation>
    <scope>NUCLEOTIDE SEQUENCE [LARGE SCALE GENOMIC DNA]</scope>
    <source>
        <strain evidence="2 3">RF1110005</strain>
    </source>
</reference>
<gene>
    <name evidence="2" type="ORF">JCM31447_28510</name>
</gene>
<evidence type="ECO:0000313" key="2">
    <source>
        <dbReference type="EMBL" id="BBH54387.1"/>
    </source>
</evidence>
<dbReference type="RefSeq" id="WP_130612031.1">
    <property type="nucleotide sequence ID" value="NZ_AP019368.1"/>
</dbReference>